<dbReference type="GO" id="GO:0006412">
    <property type="term" value="P:translation"/>
    <property type="evidence" value="ECO:0007669"/>
    <property type="project" value="InterPro"/>
</dbReference>
<dbReference type="EMBL" id="PNBA02000021">
    <property type="protein sequence ID" value="KAG6386800.1"/>
    <property type="molecule type" value="Genomic_DNA"/>
</dbReference>
<keyword evidence="5" id="KW-0687">Ribonucleoprotein</keyword>
<keyword evidence="2" id="KW-0699">rRNA-binding</keyword>
<dbReference type="GO" id="GO:0003729">
    <property type="term" value="F:mRNA binding"/>
    <property type="evidence" value="ECO:0007669"/>
    <property type="project" value="UniProtKB-ARBA"/>
</dbReference>
<dbReference type="FunFam" id="3.30.70.330:FF:000532">
    <property type="entry name" value="50S ribosomal protein L23"/>
    <property type="match status" value="1"/>
</dbReference>
<dbReference type="GO" id="GO:0019843">
    <property type="term" value="F:rRNA binding"/>
    <property type="evidence" value="ECO:0007669"/>
    <property type="project" value="UniProtKB-KW"/>
</dbReference>
<keyword evidence="8" id="KW-1185">Reference proteome</keyword>
<dbReference type="Pfam" id="PF00276">
    <property type="entry name" value="Ribosomal_L23"/>
    <property type="match status" value="1"/>
</dbReference>
<dbReference type="PANTHER" id="PTHR11620">
    <property type="entry name" value="60S RIBOSOMAL PROTEIN L23A"/>
    <property type="match status" value="1"/>
</dbReference>
<dbReference type="OrthoDB" id="1267328at2759"/>
<sequence length="238" mass="26112">MNLQMIVSSVAPPAPVGSGILFRRPGALNFSSGGTSSASTKLSSLSSTFFPVQKDVVGRFQALETKLLDRGFVHAVPKKAENYYEPEPLKQEFMSTDALNLKFEDAVFLEPAPLTAVKKSKKEGPQSTSAMKNSKKEKNPTRLSSSAAVIKTTDHFQIFRYPLGTESAIKAMLECNTLVFVVDKRADKKNIREAAINMFKIRVKKVNTSITPAGTKKAFIMLPPDFKAADVAKRIKIL</sequence>
<keyword evidence="3" id="KW-0694">RNA-binding</keyword>
<gene>
    <name evidence="7" type="ORF">SASPL_151974</name>
</gene>
<dbReference type="SUPFAM" id="SSF54189">
    <property type="entry name" value="Ribosomal proteins S24e, L23 and L15e"/>
    <property type="match status" value="1"/>
</dbReference>
<dbReference type="GO" id="GO:0005840">
    <property type="term" value="C:ribosome"/>
    <property type="evidence" value="ECO:0007669"/>
    <property type="project" value="UniProtKB-KW"/>
</dbReference>
<dbReference type="InterPro" id="IPR013025">
    <property type="entry name" value="Ribosomal_uL23-like"/>
</dbReference>
<dbReference type="Gene3D" id="3.30.70.330">
    <property type="match status" value="1"/>
</dbReference>
<name>A0A8X8W2E4_SALSN</name>
<organism evidence="7">
    <name type="scientific">Salvia splendens</name>
    <name type="common">Scarlet sage</name>
    <dbReference type="NCBI Taxonomy" id="180675"/>
    <lineage>
        <taxon>Eukaryota</taxon>
        <taxon>Viridiplantae</taxon>
        <taxon>Streptophyta</taxon>
        <taxon>Embryophyta</taxon>
        <taxon>Tracheophyta</taxon>
        <taxon>Spermatophyta</taxon>
        <taxon>Magnoliopsida</taxon>
        <taxon>eudicotyledons</taxon>
        <taxon>Gunneridae</taxon>
        <taxon>Pentapetalae</taxon>
        <taxon>asterids</taxon>
        <taxon>lamiids</taxon>
        <taxon>Lamiales</taxon>
        <taxon>Lamiaceae</taxon>
        <taxon>Nepetoideae</taxon>
        <taxon>Mentheae</taxon>
        <taxon>Salviinae</taxon>
        <taxon>Salvia</taxon>
        <taxon>Salvia subgen. Calosphace</taxon>
        <taxon>core Calosphace</taxon>
    </lineage>
</organism>
<evidence type="ECO:0000256" key="2">
    <source>
        <dbReference type="ARBA" id="ARBA00022730"/>
    </source>
</evidence>
<dbReference type="HAMAP" id="MF_01369_A">
    <property type="entry name" value="Ribosomal_uL23_A"/>
    <property type="match status" value="1"/>
</dbReference>
<dbReference type="GO" id="GO:1990904">
    <property type="term" value="C:ribonucleoprotein complex"/>
    <property type="evidence" value="ECO:0007669"/>
    <property type="project" value="UniProtKB-KW"/>
</dbReference>
<accession>A0A8X8W2E4</accession>
<protein>
    <recommendedName>
        <fullName evidence="9">Large subunit ribosomal protein L23Ae</fullName>
    </recommendedName>
</protein>
<dbReference type="GO" id="GO:0003735">
    <property type="term" value="F:structural constituent of ribosome"/>
    <property type="evidence" value="ECO:0007669"/>
    <property type="project" value="InterPro"/>
</dbReference>
<evidence type="ECO:0000256" key="1">
    <source>
        <dbReference type="ARBA" id="ARBA00006700"/>
    </source>
</evidence>
<dbReference type="InterPro" id="IPR012677">
    <property type="entry name" value="Nucleotide-bd_a/b_plait_sf"/>
</dbReference>
<dbReference type="InterPro" id="IPR012678">
    <property type="entry name" value="Ribosomal_uL23/eL15/eS24_sf"/>
</dbReference>
<comment type="caution">
    <text evidence="7">The sequence shown here is derived from an EMBL/GenBank/DDBJ whole genome shotgun (WGS) entry which is preliminary data.</text>
</comment>
<proteinExistence type="inferred from homology"/>
<keyword evidence="4" id="KW-0689">Ribosomal protein</keyword>
<evidence type="ECO:0000256" key="6">
    <source>
        <dbReference type="SAM" id="MobiDB-lite"/>
    </source>
</evidence>
<feature type="region of interest" description="Disordered" evidence="6">
    <location>
        <begin position="118"/>
        <end position="144"/>
    </location>
</feature>
<comment type="similarity">
    <text evidence="1">Belongs to the universal ribosomal protein uL23 family.</text>
</comment>
<evidence type="ECO:0000256" key="4">
    <source>
        <dbReference type="ARBA" id="ARBA00022980"/>
    </source>
</evidence>
<reference evidence="7" key="1">
    <citation type="submission" date="2018-01" db="EMBL/GenBank/DDBJ databases">
        <authorList>
            <person name="Mao J.F."/>
        </authorList>
    </citation>
    <scope>NUCLEOTIDE SEQUENCE</scope>
    <source>
        <strain evidence="7">Huo1</strain>
        <tissue evidence="7">Leaf</tissue>
    </source>
</reference>
<evidence type="ECO:0000256" key="5">
    <source>
        <dbReference type="ARBA" id="ARBA00023274"/>
    </source>
</evidence>
<dbReference type="Proteomes" id="UP000298416">
    <property type="component" value="Unassembled WGS sequence"/>
</dbReference>
<reference evidence="7" key="2">
    <citation type="submission" date="2020-08" db="EMBL/GenBank/DDBJ databases">
        <title>Plant Genome Project.</title>
        <authorList>
            <person name="Zhang R.-G."/>
        </authorList>
    </citation>
    <scope>NUCLEOTIDE SEQUENCE</scope>
    <source>
        <strain evidence="7">Huo1</strain>
        <tissue evidence="7">Leaf</tissue>
    </source>
</reference>
<evidence type="ECO:0000313" key="7">
    <source>
        <dbReference type="EMBL" id="KAG6386800.1"/>
    </source>
</evidence>
<evidence type="ECO:0000313" key="8">
    <source>
        <dbReference type="Proteomes" id="UP000298416"/>
    </source>
</evidence>
<evidence type="ECO:0000256" key="3">
    <source>
        <dbReference type="ARBA" id="ARBA00022884"/>
    </source>
</evidence>
<evidence type="ECO:0008006" key="9">
    <source>
        <dbReference type="Google" id="ProtNLM"/>
    </source>
</evidence>
<dbReference type="AlphaFoldDB" id="A0A8X8W2E4"/>